<proteinExistence type="predicted"/>
<dbReference type="WBParaSite" id="Csp11.Scaffold628.g7048.t1">
    <property type="protein sequence ID" value="Csp11.Scaffold628.g7048.t1"/>
    <property type="gene ID" value="Csp11.Scaffold628.g7048"/>
</dbReference>
<sequence length="68" mass="7486">MQSSSSPKDAQLDLSIGDRLPGNMTTIPGQESNERAFDLEQLGSSVTNSPKCCDLYVVKEDRRRKVVS</sequence>
<evidence type="ECO:0000313" key="2">
    <source>
        <dbReference type="Proteomes" id="UP000095282"/>
    </source>
</evidence>
<dbReference type="Proteomes" id="UP000095282">
    <property type="component" value="Unplaced"/>
</dbReference>
<dbReference type="AlphaFoldDB" id="A0A1I7TLB1"/>
<reference evidence="3" key="1">
    <citation type="submission" date="2016-11" db="UniProtKB">
        <authorList>
            <consortium name="WormBaseParasite"/>
        </authorList>
    </citation>
    <scope>IDENTIFICATION</scope>
</reference>
<organism evidence="2 3">
    <name type="scientific">Caenorhabditis tropicalis</name>
    <dbReference type="NCBI Taxonomy" id="1561998"/>
    <lineage>
        <taxon>Eukaryota</taxon>
        <taxon>Metazoa</taxon>
        <taxon>Ecdysozoa</taxon>
        <taxon>Nematoda</taxon>
        <taxon>Chromadorea</taxon>
        <taxon>Rhabditida</taxon>
        <taxon>Rhabditina</taxon>
        <taxon>Rhabditomorpha</taxon>
        <taxon>Rhabditoidea</taxon>
        <taxon>Rhabditidae</taxon>
        <taxon>Peloderinae</taxon>
        <taxon>Caenorhabditis</taxon>
    </lineage>
</organism>
<evidence type="ECO:0000313" key="3">
    <source>
        <dbReference type="WBParaSite" id="Csp11.Scaffold628.g7048.t1"/>
    </source>
</evidence>
<accession>A0A1I7TLB1</accession>
<protein>
    <submittedName>
        <fullName evidence="3">Ovule protein</fullName>
    </submittedName>
</protein>
<evidence type="ECO:0000256" key="1">
    <source>
        <dbReference type="SAM" id="MobiDB-lite"/>
    </source>
</evidence>
<feature type="region of interest" description="Disordered" evidence="1">
    <location>
        <begin position="1"/>
        <end position="30"/>
    </location>
</feature>
<name>A0A1I7TLB1_9PELO</name>
<keyword evidence="2" id="KW-1185">Reference proteome</keyword>